<evidence type="ECO:0000256" key="1">
    <source>
        <dbReference type="SAM" id="Phobius"/>
    </source>
</evidence>
<keyword evidence="3" id="KW-1185">Reference proteome</keyword>
<evidence type="ECO:0000313" key="3">
    <source>
        <dbReference type="Proteomes" id="UP000054937"/>
    </source>
</evidence>
<dbReference type="EMBL" id="LDAU01000171">
    <property type="protein sequence ID" value="KRX01269.1"/>
    <property type="molecule type" value="Genomic_DNA"/>
</dbReference>
<keyword evidence="1" id="KW-1133">Transmembrane helix</keyword>
<organism evidence="2 3">
    <name type="scientific">Pseudocohnilembus persalinus</name>
    <name type="common">Ciliate</name>
    <dbReference type="NCBI Taxonomy" id="266149"/>
    <lineage>
        <taxon>Eukaryota</taxon>
        <taxon>Sar</taxon>
        <taxon>Alveolata</taxon>
        <taxon>Ciliophora</taxon>
        <taxon>Intramacronucleata</taxon>
        <taxon>Oligohymenophorea</taxon>
        <taxon>Scuticociliatia</taxon>
        <taxon>Philasterida</taxon>
        <taxon>Pseudocohnilembidae</taxon>
        <taxon>Pseudocohnilembus</taxon>
    </lineage>
</organism>
<accession>A0A0V0QGR0</accession>
<dbReference type="InParanoid" id="A0A0V0QGR0"/>
<gene>
    <name evidence="2" type="ORF">PPERSA_11716</name>
</gene>
<feature type="transmembrane region" description="Helical" evidence="1">
    <location>
        <begin position="55"/>
        <end position="73"/>
    </location>
</feature>
<comment type="caution">
    <text evidence="2">The sequence shown here is derived from an EMBL/GenBank/DDBJ whole genome shotgun (WGS) entry which is preliminary data.</text>
</comment>
<name>A0A0V0QGR0_PSEPJ</name>
<proteinExistence type="predicted"/>
<dbReference type="AlphaFoldDB" id="A0A0V0QGR0"/>
<evidence type="ECO:0008006" key="4">
    <source>
        <dbReference type="Google" id="ProtNLM"/>
    </source>
</evidence>
<keyword evidence="1" id="KW-0472">Membrane</keyword>
<keyword evidence="1" id="KW-0812">Transmembrane</keyword>
<feature type="transmembrane region" description="Helical" evidence="1">
    <location>
        <begin position="85"/>
        <end position="105"/>
    </location>
</feature>
<dbReference type="Proteomes" id="UP000054937">
    <property type="component" value="Unassembled WGS sequence"/>
</dbReference>
<reference evidence="2 3" key="1">
    <citation type="journal article" date="2015" name="Sci. Rep.">
        <title>Genome of the facultative scuticociliatosis pathogen Pseudocohnilembus persalinus provides insight into its virulence through horizontal gene transfer.</title>
        <authorList>
            <person name="Xiong J."/>
            <person name="Wang G."/>
            <person name="Cheng J."/>
            <person name="Tian M."/>
            <person name="Pan X."/>
            <person name="Warren A."/>
            <person name="Jiang C."/>
            <person name="Yuan D."/>
            <person name="Miao W."/>
        </authorList>
    </citation>
    <scope>NUCLEOTIDE SEQUENCE [LARGE SCALE GENOMIC DNA]</scope>
    <source>
        <strain evidence="2">36N120E</strain>
    </source>
</reference>
<evidence type="ECO:0000313" key="2">
    <source>
        <dbReference type="EMBL" id="KRX01269.1"/>
    </source>
</evidence>
<sequence>MGGCQGIWGLIILSIALPIFNYTPCNLNSGCITNQNGKNRVESTYMWLLQLKNSFAMDISIIFLFLMFMWYNYTNLTNVKHVGALATIINLLINGILQWLIGIIITVSTNNPNFQWETLETKPIIFLLIGYSLLIFGNLLFNAIVNIFPKNEAVVMTKQYRESLIQNGDLLDQEDQEFYQNMEYNQLVISELKSFEN</sequence>
<feature type="transmembrane region" description="Helical" evidence="1">
    <location>
        <begin position="125"/>
        <end position="148"/>
    </location>
</feature>
<protein>
    <recommendedName>
        <fullName evidence="4">Transmembrane protein</fullName>
    </recommendedName>
</protein>